<sequence length="141" mass="15528">MQALPLGDAEVLGGREAPVQWCLGVKGLAVSFNPFPATVVVYILFSSSSQCSYFETGYVSLTFFSRHFFSILYSSPTPSFSVFVPCVSRSVSSSDLLVFPSADTRLSAIPVKEVHWFARLHQHASWINDSGERFVFLAGHV</sequence>
<comment type="caution">
    <text evidence="1">The sequence shown here is derived from an EMBL/GenBank/DDBJ whole genome shotgun (WGS) entry which is preliminary data.</text>
</comment>
<evidence type="ECO:0000313" key="2">
    <source>
        <dbReference type="Proteomes" id="UP000324222"/>
    </source>
</evidence>
<dbReference type="Proteomes" id="UP000324222">
    <property type="component" value="Unassembled WGS sequence"/>
</dbReference>
<dbReference type="EMBL" id="VSRR010001814">
    <property type="protein sequence ID" value="MPC27856.1"/>
    <property type="molecule type" value="Genomic_DNA"/>
</dbReference>
<organism evidence="1 2">
    <name type="scientific">Portunus trituberculatus</name>
    <name type="common">Swimming crab</name>
    <name type="synonym">Neptunus trituberculatus</name>
    <dbReference type="NCBI Taxonomy" id="210409"/>
    <lineage>
        <taxon>Eukaryota</taxon>
        <taxon>Metazoa</taxon>
        <taxon>Ecdysozoa</taxon>
        <taxon>Arthropoda</taxon>
        <taxon>Crustacea</taxon>
        <taxon>Multicrustacea</taxon>
        <taxon>Malacostraca</taxon>
        <taxon>Eumalacostraca</taxon>
        <taxon>Eucarida</taxon>
        <taxon>Decapoda</taxon>
        <taxon>Pleocyemata</taxon>
        <taxon>Brachyura</taxon>
        <taxon>Eubrachyura</taxon>
        <taxon>Portunoidea</taxon>
        <taxon>Portunidae</taxon>
        <taxon>Portuninae</taxon>
        <taxon>Portunus</taxon>
    </lineage>
</organism>
<protein>
    <submittedName>
        <fullName evidence="1">Uncharacterized protein</fullName>
    </submittedName>
</protein>
<reference evidence="1 2" key="1">
    <citation type="submission" date="2019-05" db="EMBL/GenBank/DDBJ databases">
        <title>Another draft genome of Portunus trituberculatus and its Hox gene families provides insights of decapod evolution.</title>
        <authorList>
            <person name="Jeong J.-H."/>
            <person name="Song I."/>
            <person name="Kim S."/>
            <person name="Choi T."/>
            <person name="Kim D."/>
            <person name="Ryu S."/>
            <person name="Kim W."/>
        </authorList>
    </citation>
    <scope>NUCLEOTIDE SEQUENCE [LARGE SCALE GENOMIC DNA]</scope>
    <source>
        <tissue evidence="1">Muscle</tissue>
    </source>
</reference>
<name>A0A5B7E3X0_PORTR</name>
<dbReference type="AlphaFoldDB" id="A0A5B7E3X0"/>
<keyword evidence="2" id="KW-1185">Reference proteome</keyword>
<proteinExistence type="predicted"/>
<gene>
    <name evidence="1" type="ORF">E2C01_021043</name>
</gene>
<evidence type="ECO:0000313" key="1">
    <source>
        <dbReference type="EMBL" id="MPC27856.1"/>
    </source>
</evidence>
<accession>A0A5B7E3X0</accession>